<dbReference type="VEuPathDB" id="TrichDB:TVAGG3_0334560"/>
<dbReference type="KEGG" id="tva:4763807"/>
<keyword evidence="6 9" id="KW-1133">Transmembrane helix</keyword>
<dbReference type="RefSeq" id="XP_001318160.1">
    <property type="nucleotide sequence ID" value="XM_001318125.1"/>
</dbReference>
<organism evidence="10 11">
    <name type="scientific">Trichomonas vaginalis (strain ATCC PRA-98 / G3)</name>
    <dbReference type="NCBI Taxonomy" id="412133"/>
    <lineage>
        <taxon>Eukaryota</taxon>
        <taxon>Metamonada</taxon>
        <taxon>Parabasalia</taxon>
        <taxon>Trichomonadida</taxon>
        <taxon>Trichomonadidae</taxon>
        <taxon>Trichomonas</taxon>
    </lineage>
</organism>
<feature type="transmembrane region" description="Helical" evidence="9">
    <location>
        <begin position="39"/>
        <end position="68"/>
    </location>
</feature>
<name>A2EN29_TRIV3</name>
<dbReference type="Pfam" id="PF05493">
    <property type="entry name" value="ATP_synt_H"/>
    <property type="match status" value="1"/>
</dbReference>
<dbReference type="OrthoDB" id="1508846at2759"/>
<keyword evidence="3" id="KW-0813">Transport</keyword>
<dbReference type="Proteomes" id="UP000001542">
    <property type="component" value="Unassembled WGS sequence"/>
</dbReference>
<evidence type="ECO:0000256" key="6">
    <source>
        <dbReference type="ARBA" id="ARBA00022989"/>
    </source>
</evidence>
<dbReference type="AlphaFoldDB" id="A2EN29"/>
<keyword evidence="7" id="KW-0406">Ion transport</keyword>
<keyword evidence="11" id="KW-1185">Reference proteome</keyword>
<gene>
    <name evidence="10" type="ORF">TVAG_087150</name>
</gene>
<feature type="transmembrane region" description="Helical" evidence="9">
    <location>
        <begin position="12"/>
        <end position="32"/>
    </location>
</feature>
<evidence type="ECO:0000256" key="8">
    <source>
        <dbReference type="ARBA" id="ARBA00023136"/>
    </source>
</evidence>
<evidence type="ECO:0000256" key="4">
    <source>
        <dbReference type="ARBA" id="ARBA00022692"/>
    </source>
</evidence>
<protein>
    <submittedName>
        <fullName evidence="10">Uncharacterized protein</fullName>
    </submittedName>
</protein>
<evidence type="ECO:0000313" key="11">
    <source>
        <dbReference type="Proteomes" id="UP000001542"/>
    </source>
</evidence>
<dbReference type="InParanoid" id="A2EN29"/>
<evidence type="ECO:0000313" key="10">
    <source>
        <dbReference type="EMBL" id="EAY05937.1"/>
    </source>
</evidence>
<comment type="subcellular location">
    <subcellularLocation>
        <location evidence="1">Membrane</location>
        <topology evidence="1">Multi-pass membrane protein</topology>
    </subcellularLocation>
</comment>
<evidence type="ECO:0000256" key="2">
    <source>
        <dbReference type="ARBA" id="ARBA00008328"/>
    </source>
</evidence>
<sequence>MGVRAPYNGLLYGSIVFIILIVLTAIILGIVFRKGQTCYAINFATILYVMAWIMWICVYLCQMFPLIVPQKTKP</sequence>
<evidence type="ECO:0000256" key="1">
    <source>
        <dbReference type="ARBA" id="ARBA00004141"/>
    </source>
</evidence>
<evidence type="ECO:0000256" key="5">
    <source>
        <dbReference type="ARBA" id="ARBA00022781"/>
    </source>
</evidence>
<accession>A2EN29</accession>
<evidence type="ECO:0000256" key="3">
    <source>
        <dbReference type="ARBA" id="ARBA00022448"/>
    </source>
</evidence>
<dbReference type="EMBL" id="DS113436">
    <property type="protein sequence ID" value="EAY05937.1"/>
    <property type="molecule type" value="Genomic_DNA"/>
</dbReference>
<evidence type="ECO:0000256" key="7">
    <source>
        <dbReference type="ARBA" id="ARBA00023065"/>
    </source>
</evidence>
<evidence type="ECO:0000256" key="9">
    <source>
        <dbReference type="SAM" id="Phobius"/>
    </source>
</evidence>
<comment type="similarity">
    <text evidence="2">Belongs to the V-ATPase e1/e2 subunit family.</text>
</comment>
<dbReference type="InterPro" id="IPR008389">
    <property type="entry name" value="ATPase_V0-cplx_e1/e2_su"/>
</dbReference>
<dbReference type="STRING" id="5722.A2EN29"/>
<keyword evidence="8 9" id="KW-0472">Membrane</keyword>
<dbReference type="GO" id="GO:0033179">
    <property type="term" value="C:proton-transporting V-type ATPase, V0 domain"/>
    <property type="evidence" value="ECO:0007669"/>
    <property type="project" value="InterPro"/>
</dbReference>
<reference evidence="10" key="2">
    <citation type="journal article" date="2007" name="Science">
        <title>Draft genome sequence of the sexually transmitted pathogen Trichomonas vaginalis.</title>
        <authorList>
            <person name="Carlton J.M."/>
            <person name="Hirt R.P."/>
            <person name="Silva J.C."/>
            <person name="Delcher A.L."/>
            <person name="Schatz M."/>
            <person name="Zhao Q."/>
            <person name="Wortman J.R."/>
            <person name="Bidwell S.L."/>
            <person name="Alsmark U.C.M."/>
            <person name="Besteiro S."/>
            <person name="Sicheritz-Ponten T."/>
            <person name="Noel C.J."/>
            <person name="Dacks J.B."/>
            <person name="Foster P.G."/>
            <person name="Simillion C."/>
            <person name="Van de Peer Y."/>
            <person name="Miranda-Saavedra D."/>
            <person name="Barton G.J."/>
            <person name="Westrop G.D."/>
            <person name="Mueller S."/>
            <person name="Dessi D."/>
            <person name="Fiori P.L."/>
            <person name="Ren Q."/>
            <person name="Paulsen I."/>
            <person name="Zhang H."/>
            <person name="Bastida-Corcuera F.D."/>
            <person name="Simoes-Barbosa A."/>
            <person name="Brown M.T."/>
            <person name="Hayes R.D."/>
            <person name="Mukherjee M."/>
            <person name="Okumura C.Y."/>
            <person name="Schneider R."/>
            <person name="Smith A.J."/>
            <person name="Vanacova S."/>
            <person name="Villalvazo M."/>
            <person name="Haas B.J."/>
            <person name="Pertea M."/>
            <person name="Feldblyum T.V."/>
            <person name="Utterback T.R."/>
            <person name="Shu C.L."/>
            <person name="Osoegawa K."/>
            <person name="de Jong P.J."/>
            <person name="Hrdy I."/>
            <person name="Horvathova L."/>
            <person name="Zubacova Z."/>
            <person name="Dolezal P."/>
            <person name="Malik S.B."/>
            <person name="Logsdon J.M. Jr."/>
            <person name="Henze K."/>
            <person name="Gupta A."/>
            <person name="Wang C.C."/>
            <person name="Dunne R.L."/>
            <person name="Upcroft J.A."/>
            <person name="Upcroft P."/>
            <person name="White O."/>
            <person name="Salzberg S.L."/>
            <person name="Tang P."/>
            <person name="Chiu C.-H."/>
            <person name="Lee Y.-S."/>
            <person name="Embley T.M."/>
            <person name="Coombs G.H."/>
            <person name="Mottram J.C."/>
            <person name="Tachezy J."/>
            <person name="Fraser-Liggett C.M."/>
            <person name="Johnson P.J."/>
        </authorList>
    </citation>
    <scope>NUCLEOTIDE SEQUENCE [LARGE SCALE GENOMIC DNA]</scope>
    <source>
        <strain evidence="10">G3</strain>
    </source>
</reference>
<keyword evidence="5" id="KW-0375">Hydrogen ion transport</keyword>
<dbReference type="VEuPathDB" id="TrichDB:TVAG_087150"/>
<dbReference type="SMR" id="A2EN29"/>
<keyword evidence="4 9" id="KW-0812">Transmembrane</keyword>
<dbReference type="GO" id="GO:0046961">
    <property type="term" value="F:proton-transporting ATPase activity, rotational mechanism"/>
    <property type="evidence" value="ECO:0007669"/>
    <property type="project" value="InterPro"/>
</dbReference>
<proteinExistence type="inferred from homology"/>
<reference evidence="10" key="1">
    <citation type="submission" date="2006-10" db="EMBL/GenBank/DDBJ databases">
        <authorList>
            <person name="Amadeo P."/>
            <person name="Zhao Q."/>
            <person name="Wortman J."/>
            <person name="Fraser-Liggett C."/>
            <person name="Carlton J."/>
        </authorList>
    </citation>
    <scope>NUCLEOTIDE SEQUENCE</scope>
    <source>
        <strain evidence="10">G3</strain>
    </source>
</reference>